<keyword evidence="2" id="KW-0325">Glycoprotein</keyword>
<dbReference type="GO" id="GO:0071555">
    <property type="term" value="P:cell wall organization"/>
    <property type="evidence" value="ECO:0007669"/>
    <property type="project" value="UniProtKB-KW"/>
</dbReference>
<keyword evidence="10" id="KW-1185">Reference proteome</keyword>
<name>B7FXM1_PHATC</name>
<dbReference type="PaxDb" id="2850-Phatr45418"/>
<keyword evidence="7" id="KW-0812">Transmembrane</keyword>
<dbReference type="GeneID" id="7200536"/>
<dbReference type="eggNOG" id="ENOG502QPYU">
    <property type="taxonomic scope" value="Eukaryota"/>
</dbReference>
<evidence type="ECO:0000256" key="5">
    <source>
        <dbReference type="ARBA" id="ARBA00036824"/>
    </source>
</evidence>
<dbReference type="GO" id="GO:0004338">
    <property type="term" value="F:glucan exo-1,3-beta-glucosidase activity"/>
    <property type="evidence" value="ECO:0007669"/>
    <property type="project" value="UniProtKB-EC"/>
</dbReference>
<reference evidence="10" key="2">
    <citation type="submission" date="2008-08" db="EMBL/GenBank/DDBJ databases">
        <authorList>
            <consortium name="Diatom Consortium"/>
            <person name="Grigoriev I."/>
            <person name="Grimwood J."/>
            <person name="Kuo A."/>
            <person name="Otillar R.P."/>
            <person name="Salamov A."/>
            <person name="Detter J.C."/>
            <person name="Lindquist E."/>
            <person name="Shapiro H."/>
            <person name="Lucas S."/>
            <person name="Glavina del Rio T."/>
            <person name="Pitluck S."/>
            <person name="Rokhsar D."/>
            <person name="Bowler C."/>
        </authorList>
    </citation>
    <scope>GENOME REANNOTATION</scope>
    <source>
        <strain evidence="10">CCAP 1055/1</strain>
    </source>
</reference>
<dbReference type="GO" id="GO:0009986">
    <property type="term" value="C:cell surface"/>
    <property type="evidence" value="ECO:0007669"/>
    <property type="project" value="TreeGrafter"/>
</dbReference>
<dbReference type="PANTHER" id="PTHR31297:SF34">
    <property type="entry name" value="GLUCAN 1,3-BETA-GLUCOSIDASE 2"/>
    <property type="match status" value="1"/>
</dbReference>
<reference evidence="9 10" key="1">
    <citation type="journal article" date="2008" name="Nature">
        <title>The Phaeodactylum genome reveals the evolutionary history of diatom genomes.</title>
        <authorList>
            <person name="Bowler C."/>
            <person name="Allen A.E."/>
            <person name="Badger J.H."/>
            <person name="Grimwood J."/>
            <person name="Jabbari K."/>
            <person name="Kuo A."/>
            <person name="Maheswari U."/>
            <person name="Martens C."/>
            <person name="Maumus F."/>
            <person name="Otillar R.P."/>
            <person name="Rayko E."/>
            <person name="Salamov A."/>
            <person name="Vandepoele K."/>
            <person name="Beszteri B."/>
            <person name="Gruber A."/>
            <person name="Heijde M."/>
            <person name="Katinka M."/>
            <person name="Mock T."/>
            <person name="Valentin K."/>
            <person name="Verret F."/>
            <person name="Berges J.A."/>
            <person name="Brownlee C."/>
            <person name="Cadoret J.P."/>
            <person name="Chiovitti A."/>
            <person name="Choi C.J."/>
            <person name="Coesel S."/>
            <person name="De Martino A."/>
            <person name="Detter J.C."/>
            <person name="Durkin C."/>
            <person name="Falciatore A."/>
            <person name="Fournet J."/>
            <person name="Haruta M."/>
            <person name="Huysman M.J."/>
            <person name="Jenkins B.D."/>
            <person name="Jiroutova K."/>
            <person name="Jorgensen R.E."/>
            <person name="Joubert Y."/>
            <person name="Kaplan A."/>
            <person name="Kroger N."/>
            <person name="Kroth P.G."/>
            <person name="La Roche J."/>
            <person name="Lindquist E."/>
            <person name="Lommer M."/>
            <person name="Martin-Jezequel V."/>
            <person name="Lopez P.J."/>
            <person name="Lucas S."/>
            <person name="Mangogna M."/>
            <person name="McGinnis K."/>
            <person name="Medlin L.K."/>
            <person name="Montsant A."/>
            <person name="Oudot-Le Secq M.P."/>
            <person name="Napoli C."/>
            <person name="Obornik M."/>
            <person name="Parker M.S."/>
            <person name="Petit J.L."/>
            <person name="Porcel B.M."/>
            <person name="Poulsen N."/>
            <person name="Robison M."/>
            <person name="Rychlewski L."/>
            <person name="Rynearson T.A."/>
            <person name="Schmutz J."/>
            <person name="Shapiro H."/>
            <person name="Siaut M."/>
            <person name="Stanley M."/>
            <person name="Sussman M.R."/>
            <person name="Taylor A.R."/>
            <person name="Vardi A."/>
            <person name="von Dassow P."/>
            <person name="Vyverman W."/>
            <person name="Willis A."/>
            <person name="Wyrwicz L.S."/>
            <person name="Rokhsar D.S."/>
            <person name="Weissenbach J."/>
            <person name="Armbrust E.V."/>
            <person name="Green B.R."/>
            <person name="Van de Peer Y."/>
            <person name="Grigoriev I.V."/>
        </authorList>
    </citation>
    <scope>NUCLEOTIDE SEQUENCE [LARGE SCALE GENOMIC DNA]</scope>
    <source>
        <strain evidence="9 10">CCAP 1055/1</strain>
    </source>
</reference>
<evidence type="ECO:0000256" key="4">
    <source>
        <dbReference type="ARBA" id="ARBA00023316"/>
    </source>
</evidence>
<evidence type="ECO:0000256" key="8">
    <source>
        <dbReference type="SAM" id="SignalP"/>
    </source>
</evidence>
<dbReference type="EMBL" id="CM000610">
    <property type="protein sequence ID" value="EEC48566.1"/>
    <property type="molecule type" value="Genomic_DNA"/>
</dbReference>
<evidence type="ECO:0000256" key="3">
    <source>
        <dbReference type="ARBA" id="ARBA00023295"/>
    </source>
</evidence>
<dbReference type="SUPFAM" id="SSF51445">
    <property type="entry name" value="(Trans)glycosidases"/>
    <property type="match status" value="1"/>
</dbReference>
<evidence type="ECO:0000256" key="2">
    <source>
        <dbReference type="ARBA" id="ARBA00023180"/>
    </source>
</evidence>
<keyword evidence="8" id="KW-0732">Signal</keyword>
<keyword evidence="1" id="KW-0378">Hydrolase</keyword>
<keyword evidence="7" id="KW-1133">Transmembrane helix</keyword>
<evidence type="ECO:0000256" key="6">
    <source>
        <dbReference type="ARBA" id="ARBA00038929"/>
    </source>
</evidence>
<sequence>MHWTPLLLIRSVTFLSKALVESREYTFVQESHFISAIMNDRVTAHASSSGTIPKRTHKKQQAPTNVDPKKWIRGVNLGGWLVLERYITPYQFAITSCHIQGDLCWYEGQLSAPPTDHPDYKLCPAINAIPKTNNTETTIERETCEPILSTSVFDELDYPIDEWTLAQAFTDRSIGEKWLNFHFDNFISRSDLVALRNAGLSHLRVPLPHWILQQRQDPRSASSNHTDWDVDEDVWIAGDRWKYFVRMCGWARELGLEVWPDIHTAPGSQNGFDNSGVQKVEHSCQPWSSNPAHVERSLRSIRDVVRGVVEEGLSDVVTGFGLLNEPFLDCDFDVYKKFMEDGLDIVRDGLGKETAVFVHDQFSASKYNDGSWWLPQQGSNLESEGLQHQRYQNTYLDSHYYQVFAEQFRALSPRQHIAFTCQGETHKDGAASCCYSDPPHNRQPSLSQGKGVQRLVSEWSCATDTLVVDMLRLVMKAIRRNGTAAFSDRIISPERMAFLNNFAQAQMVVYETANVGVSGGWFYWTAKMEGGAFAEWDFLRGVREGWIPKLPSKENSSQAVFGTCQEIIFRTDDDMDIIHEYPPREEDPPAWQLDDDVVISHGESLLENGPWHAIARIHFHWIAVAIVACSALVVLRLCVKRGKRHSYEKIDSNGFSLHKTREEL</sequence>
<proteinExistence type="predicted"/>
<feature type="transmembrane region" description="Helical" evidence="7">
    <location>
        <begin position="619"/>
        <end position="639"/>
    </location>
</feature>
<evidence type="ECO:0000256" key="7">
    <source>
        <dbReference type="SAM" id="Phobius"/>
    </source>
</evidence>
<dbReference type="KEGG" id="pti:PHATRDRAFT_56510"/>
<protein>
    <recommendedName>
        <fullName evidence="6">glucan 1,3-beta-glucosidase</fullName>
        <ecNumber evidence="6">3.2.1.58</ecNumber>
    </recommendedName>
</protein>
<keyword evidence="3" id="KW-0326">Glycosidase</keyword>
<dbReference type="STRING" id="556484.B7FXM1"/>
<dbReference type="EC" id="3.2.1.58" evidence="6"/>
<evidence type="ECO:0000313" key="10">
    <source>
        <dbReference type="Proteomes" id="UP000000759"/>
    </source>
</evidence>
<keyword evidence="4" id="KW-0961">Cell wall biogenesis/degradation</keyword>
<dbReference type="Gene3D" id="3.20.20.80">
    <property type="entry name" value="Glycosidases"/>
    <property type="match status" value="2"/>
</dbReference>
<accession>B7FXM1</accession>
<dbReference type="Proteomes" id="UP000000759">
    <property type="component" value="Chromosome 7"/>
</dbReference>
<dbReference type="GO" id="GO:0009251">
    <property type="term" value="P:glucan catabolic process"/>
    <property type="evidence" value="ECO:0007669"/>
    <property type="project" value="TreeGrafter"/>
</dbReference>
<evidence type="ECO:0000256" key="1">
    <source>
        <dbReference type="ARBA" id="ARBA00022801"/>
    </source>
</evidence>
<dbReference type="InterPro" id="IPR050386">
    <property type="entry name" value="Glycosyl_hydrolase_5"/>
</dbReference>
<dbReference type="GO" id="GO:0005576">
    <property type="term" value="C:extracellular region"/>
    <property type="evidence" value="ECO:0007669"/>
    <property type="project" value="TreeGrafter"/>
</dbReference>
<dbReference type="HOGENOM" id="CLU_436473_0_0_1"/>
<feature type="chain" id="PRO_5002852789" description="glucan 1,3-beta-glucosidase" evidence="8">
    <location>
        <begin position="23"/>
        <end position="664"/>
    </location>
</feature>
<dbReference type="OrthoDB" id="1887033at2759"/>
<dbReference type="PANTHER" id="PTHR31297">
    <property type="entry name" value="GLUCAN ENDO-1,6-BETA-GLUCOSIDASE B"/>
    <property type="match status" value="1"/>
</dbReference>
<organism evidence="9 10">
    <name type="scientific">Phaeodactylum tricornutum (strain CCAP 1055/1)</name>
    <dbReference type="NCBI Taxonomy" id="556484"/>
    <lineage>
        <taxon>Eukaryota</taxon>
        <taxon>Sar</taxon>
        <taxon>Stramenopiles</taxon>
        <taxon>Ochrophyta</taxon>
        <taxon>Bacillariophyta</taxon>
        <taxon>Bacillariophyceae</taxon>
        <taxon>Bacillariophycidae</taxon>
        <taxon>Naviculales</taxon>
        <taxon>Phaeodactylaceae</taxon>
        <taxon>Phaeodactylum</taxon>
    </lineage>
</organism>
<dbReference type="InterPro" id="IPR017853">
    <property type="entry name" value="GH"/>
</dbReference>
<comment type="catalytic activity">
    <reaction evidence="5">
        <text>Successive hydrolysis of beta-D-glucose units from the non-reducing ends of (1-&gt;3)-beta-D-glucans, releasing alpha-glucose.</text>
        <dbReference type="EC" id="3.2.1.58"/>
    </reaction>
</comment>
<dbReference type="RefSeq" id="XP_002179580.1">
    <property type="nucleotide sequence ID" value="XM_002179544.1"/>
</dbReference>
<evidence type="ECO:0000313" key="9">
    <source>
        <dbReference type="EMBL" id="EEC48566.1"/>
    </source>
</evidence>
<dbReference type="AlphaFoldDB" id="B7FXM1"/>
<keyword evidence="7" id="KW-0472">Membrane</keyword>
<dbReference type="InParanoid" id="B7FXM1"/>
<gene>
    <name evidence="9" type="ORF">PHATRDRAFT_56510</name>
</gene>
<feature type="signal peptide" evidence="8">
    <location>
        <begin position="1"/>
        <end position="22"/>
    </location>
</feature>